<dbReference type="OrthoDB" id="7763451at2759"/>
<dbReference type="InterPro" id="IPR034823">
    <property type="entry name" value="CID8-like_RRM1"/>
</dbReference>
<dbReference type="PANTHER" id="PTHR32343:SF22">
    <property type="entry name" value="LD29830P"/>
    <property type="match status" value="1"/>
</dbReference>
<evidence type="ECO:0000259" key="3">
    <source>
        <dbReference type="PROSITE" id="PS50102"/>
    </source>
</evidence>
<gene>
    <name evidence="5" type="primary">LOC103723059</name>
</gene>
<reference evidence="5" key="2">
    <citation type="submission" date="2025-08" db="UniProtKB">
        <authorList>
            <consortium name="RefSeq"/>
        </authorList>
    </citation>
    <scope>IDENTIFICATION</scope>
    <source>
        <tissue evidence="5">Young leaves</tissue>
    </source>
</reference>
<dbReference type="GeneID" id="103723059"/>
<organism evidence="4 5">
    <name type="scientific">Phoenix dactylifera</name>
    <name type="common">Date palm</name>
    <dbReference type="NCBI Taxonomy" id="42345"/>
    <lineage>
        <taxon>Eukaryota</taxon>
        <taxon>Viridiplantae</taxon>
        <taxon>Streptophyta</taxon>
        <taxon>Embryophyta</taxon>
        <taxon>Tracheophyta</taxon>
        <taxon>Spermatophyta</taxon>
        <taxon>Magnoliopsida</taxon>
        <taxon>Liliopsida</taxon>
        <taxon>Arecaceae</taxon>
        <taxon>Coryphoideae</taxon>
        <taxon>Phoeniceae</taxon>
        <taxon>Phoenix</taxon>
    </lineage>
</organism>
<feature type="domain" description="RRM" evidence="3">
    <location>
        <begin position="135"/>
        <end position="210"/>
    </location>
</feature>
<dbReference type="GO" id="GO:0003723">
    <property type="term" value="F:RNA binding"/>
    <property type="evidence" value="ECO:0007669"/>
    <property type="project" value="UniProtKB-UniRule"/>
</dbReference>
<dbReference type="RefSeq" id="XP_008812076.1">
    <property type="nucleotide sequence ID" value="XM_008813854.4"/>
</dbReference>
<feature type="compositionally biased region" description="Basic residues" evidence="2">
    <location>
        <begin position="106"/>
        <end position="118"/>
    </location>
</feature>
<dbReference type="Proteomes" id="UP000228380">
    <property type="component" value="Chromosome 8"/>
</dbReference>
<protein>
    <submittedName>
        <fullName evidence="5">Polyadenylate-binding protein-interacting protein 9-like isoform X1</fullName>
    </submittedName>
</protein>
<dbReference type="InterPro" id="IPR012677">
    <property type="entry name" value="Nucleotide-bd_a/b_plait_sf"/>
</dbReference>
<dbReference type="Pfam" id="PF00076">
    <property type="entry name" value="RRM_1"/>
    <property type="match status" value="2"/>
</dbReference>
<dbReference type="Pfam" id="PF07145">
    <property type="entry name" value="PAM2"/>
    <property type="match status" value="1"/>
</dbReference>
<dbReference type="SMART" id="SM00360">
    <property type="entry name" value="RRM"/>
    <property type="match status" value="2"/>
</dbReference>
<dbReference type="InterPro" id="IPR035979">
    <property type="entry name" value="RBD_domain_sf"/>
</dbReference>
<sequence>MAAVAENAIGSDIHRSSAAAAAETEYQRDVRKLVDLLSKLNPSAKEFFPSSYSTAAACVGRRPDGRLSADAPIFVAASDYNNNNDQVGNGSNKDSSSDGSVSNQPNRRRRNGYNQGRRRMNDRARRSVREDSIRRTVYVSDIDQLVTEETLAEIFATCGQVVDCRVCGGPHSVLRFAFIEFADEDGARAALNLCGTVLGYYPLRVLPSKTAILPVNPKFLPRSEDEKEMVVRTVYCTNIDKKVTQIDLKVFFEQCCGKVSRLRLLGDNVHSTRIAFVEFVQATGFGRERAPGAGARWGVGGWVWIDRVGPAPVPHLSFLPIWCESLHAMPTLGTEAILLNAVAIGLCWSLLLGHRLLLMAESAIHALNCSGMILGSLPIRVSPSKTPVRPRVPRATPH</sequence>
<evidence type="ECO:0000313" key="5">
    <source>
        <dbReference type="RefSeq" id="XP_008812076.1"/>
    </source>
</evidence>
<dbReference type="Gene3D" id="3.30.70.330">
    <property type="match status" value="2"/>
</dbReference>
<proteinExistence type="predicted"/>
<keyword evidence="4" id="KW-1185">Reference proteome</keyword>
<evidence type="ECO:0000256" key="2">
    <source>
        <dbReference type="SAM" id="MobiDB-lite"/>
    </source>
</evidence>
<dbReference type="PANTHER" id="PTHR32343">
    <property type="entry name" value="SERINE/ARGININE-RICH SPLICING FACTOR"/>
    <property type="match status" value="1"/>
</dbReference>
<feature type="region of interest" description="Disordered" evidence="2">
    <location>
        <begin position="80"/>
        <end position="127"/>
    </location>
</feature>
<dbReference type="InterPro" id="IPR000504">
    <property type="entry name" value="RRM_dom"/>
</dbReference>
<evidence type="ECO:0000313" key="4">
    <source>
        <dbReference type="Proteomes" id="UP000228380"/>
    </source>
</evidence>
<dbReference type="AlphaFoldDB" id="A0A8B7D2Y4"/>
<dbReference type="KEGG" id="pda:103723059"/>
<dbReference type="FunFam" id="3.30.70.330:FF:000530">
    <property type="entry name" value="Polyadenylate-binding protein-interacting protein 11"/>
    <property type="match status" value="1"/>
</dbReference>
<name>A0A8B7D2Y4_PHODC</name>
<dbReference type="PROSITE" id="PS50102">
    <property type="entry name" value="RRM"/>
    <property type="match status" value="1"/>
</dbReference>
<dbReference type="CDD" id="cd12459">
    <property type="entry name" value="RRM1_CID8_like"/>
    <property type="match status" value="1"/>
</dbReference>
<keyword evidence="1" id="KW-0694">RNA-binding</keyword>
<feature type="compositionally biased region" description="Low complexity" evidence="2">
    <location>
        <begin position="80"/>
        <end position="105"/>
    </location>
</feature>
<accession>A0A8B7D2Y4</accession>
<dbReference type="SUPFAM" id="SSF54928">
    <property type="entry name" value="RNA-binding domain, RBD"/>
    <property type="match status" value="1"/>
</dbReference>
<reference evidence="4" key="1">
    <citation type="journal article" date="2019" name="Nat. Commun.">
        <title>Genome-wide association mapping of date palm fruit traits.</title>
        <authorList>
            <person name="Hazzouri K.M."/>
            <person name="Gros-Balthazard M."/>
            <person name="Flowers J.M."/>
            <person name="Copetti D."/>
            <person name="Lemansour A."/>
            <person name="Lebrun M."/>
            <person name="Masmoudi K."/>
            <person name="Ferrand S."/>
            <person name="Dhar M.I."/>
            <person name="Fresquez Z.A."/>
            <person name="Rosas U."/>
            <person name="Zhang J."/>
            <person name="Talag J."/>
            <person name="Lee S."/>
            <person name="Kudrna D."/>
            <person name="Powell R.F."/>
            <person name="Leitch I.J."/>
            <person name="Krueger R.R."/>
            <person name="Wing R.A."/>
            <person name="Amiri K.M.A."/>
            <person name="Purugganan M.D."/>
        </authorList>
    </citation>
    <scope>NUCLEOTIDE SEQUENCE [LARGE SCALE GENOMIC DNA]</scope>
    <source>
        <strain evidence="4">cv. Khalas</strain>
    </source>
</reference>
<evidence type="ECO:0000256" key="1">
    <source>
        <dbReference type="PROSITE-ProRule" id="PRU00176"/>
    </source>
</evidence>
<dbReference type="InterPro" id="IPR009818">
    <property type="entry name" value="PAM2_motif"/>
</dbReference>